<keyword evidence="4" id="KW-1185">Reference proteome</keyword>
<dbReference type="InterPro" id="IPR000835">
    <property type="entry name" value="HTH_MarR-typ"/>
</dbReference>
<reference evidence="4" key="1">
    <citation type="submission" date="2017-05" db="EMBL/GenBank/DDBJ databases">
        <authorList>
            <person name="Sung H."/>
        </authorList>
    </citation>
    <scope>NUCLEOTIDE SEQUENCE [LARGE SCALE GENOMIC DNA]</scope>
    <source>
        <strain evidence="4">AR23208</strain>
    </source>
</reference>
<dbReference type="SUPFAM" id="SSF46785">
    <property type="entry name" value="Winged helix' DNA-binding domain"/>
    <property type="match status" value="1"/>
</dbReference>
<protein>
    <recommendedName>
        <fullName evidence="2">HTH marR-type domain-containing protein</fullName>
    </recommendedName>
</protein>
<dbReference type="SMART" id="SM00347">
    <property type="entry name" value="HTH_MARR"/>
    <property type="match status" value="1"/>
</dbReference>
<dbReference type="GO" id="GO:0003700">
    <property type="term" value="F:DNA-binding transcription factor activity"/>
    <property type="evidence" value="ECO:0007669"/>
    <property type="project" value="InterPro"/>
</dbReference>
<dbReference type="InterPro" id="IPR036390">
    <property type="entry name" value="WH_DNA-bd_sf"/>
</dbReference>
<keyword evidence="1" id="KW-0238">DNA-binding</keyword>
<evidence type="ECO:0000313" key="4">
    <source>
        <dbReference type="Proteomes" id="UP000195437"/>
    </source>
</evidence>
<dbReference type="GO" id="GO:0006950">
    <property type="term" value="P:response to stress"/>
    <property type="evidence" value="ECO:0007669"/>
    <property type="project" value="TreeGrafter"/>
</dbReference>
<feature type="domain" description="HTH marR-type" evidence="2">
    <location>
        <begin position="12"/>
        <end position="143"/>
    </location>
</feature>
<dbReference type="EMBL" id="CP021434">
    <property type="protein sequence ID" value="ARU60038.1"/>
    <property type="molecule type" value="Genomic_DNA"/>
</dbReference>
<accession>A0A1Y0IHV8</accession>
<dbReference type="InterPro" id="IPR036388">
    <property type="entry name" value="WH-like_DNA-bd_sf"/>
</dbReference>
<sequence length="154" mass="17744">MLYSKGRRYCVRNQVAEQFIKLFRRLSAEYRQELNRDLSGPQVQLLEALDRFGPSKVSDLADKLYVTVGNVTLLADRLHKVGYLTRERSEKDRRVVILAITEPAREVLEQAKAIRERLFAQYFGILSEEDAETLVRVLSKVTSQFEEGNHGGTR</sequence>
<evidence type="ECO:0000256" key="1">
    <source>
        <dbReference type="ARBA" id="ARBA00023125"/>
    </source>
</evidence>
<dbReference type="Gene3D" id="1.10.10.10">
    <property type="entry name" value="Winged helix-like DNA-binding domain superfamily/Winged helix DNA-binding domain"/>
    <property type="match status" value="1"/>
</dbReference>
<dbReference type="KEGG" id="tum:CBW65_02380"/>
<dbReference type="Pfam" id="PF01047">
    <property type="entry name" value="MarR"/>
    <property type="match status" value="1"/>
</dbReference>
<organism evidence="3 4">
    <name type="scientific">Tumebacillus avium</name>
    <dbReference type="NCBI Taxonomy" id="1903704"/>
    <lineage>
        <taxon>Bacteria</taxon>
        <taxon>Bacillati</taxon>
        <taxon>Bacillota</taxon>
        <taxon>Bacilli</taxon>
        <taxon>Bacillales</taxon>
        <taxon>Alicyclobacillaceae</taxon>
        <taxon>Tumebacillus</taxon>
    </lineage>
</organism>
<gene>
    <name evidence="3" type="ORF">CBW65_02380</name>
</gene>
<dbReference type="PROSITE" id="PS50995">
    <property type="entry name" value="HTH_MARR_2"/>
    <property type="match status" value="1"/>
</dbReference>
<dbReference type="PANTHER" id="PTHR33164">
    <property type="entry name" value="TRANSCRIPTIONAL REGULATOR, MARR FAMILY"/>
    <property type="match status" value="1"/>
</dbReference>
<evidence type="ECO:0000313" key="3">
    <source>
        <dbReference type="EMBL" id="ARU60038.1"/>
    </source>
</evidence>
<name>A0A1Y0IHV8_9BACL</name>
<dbReference type="InterPro" id="IPR039422">
    <property type="entry name" value="MarR/SlyA-like"/>
</dbReference>
<dbReference type="AlphaFoldDB" id="A0A1Y0IHV8"/>
<dbReference type="PANTHER" id="PTHR33164:SF99">
    <property type="entry name" value="MARR FAMILY REGULATORY PROTEIN"/>
    <property type="match status" value="1"/>
</dbReference>
<dbReference type="PRINTS" id="PR00598">
    <property type="entry name" value="HTHMARR"/>
</dbReference>
<dbReference type="Proteomes" id="UP000195437">
    <property type="component" value="Chromosome"/>
</dbReference>
<dbReference type="GO" id="GO:0003677">
    <property type="term" value="F:DNA binding"/>
    <property type="evidence" value="ECO:0007669"/>
    <property type="project" value="UniProtKB-KW"/>
</dbReference>
<proteinExistence type="predicted"/>
<evidence type="ECO:0000259" key="2">
    <source>
        <dbReference type="PROSITE" id="PS50995"/>
    </source>
</evidence>